<dbReference type="Proteomes" id="UP000717328">
    <property type="component" value="Unassembled WGS sequence"/>
</dbReference>
<reference evidence="3" key="1">
    <citation type="submission" date="2021-02" db="EMBL/GenBank/DDBJ databases">
        <authorList>
            <person name="Nieuwenhuis M."/>
            <person name="Van De Peppel L.J.J."/>
        </authorList>
    </citation>
    <scope>NUCLEOTIDE SEQUENCE</scope>
    <source>
        <strain evidence="3">D49</strain>
    </source>
</reference>
<organism evidence="3 4">
    <name type="scientific">Sphagnurus paluster</name>
    <dbReference type="NCBI Taxonomy" id="117069"/>
    <lineage>
        <taxon>Eukaryota</taxon>
        <taxon>Fungi</taxon>
        <taxon>Dikarya</taxon>
        <taxon>Basidiomycota</taxon>
        <taxon>Agaricomycotina</taxon>
        <taxon>Agaricomycetes</taxon>
        <taxon>Agaricomycetidae</taxon>
        <taxon>Agaricales</taxon>
        <taxon>Tricholomatineae</taxon>
        <taxon>Lyophyllaceae</taxon>
        <taxon>Sphagnurus</taxon>
    </lineage>
</organism>
<keyword evidence="1" id="KW-0175">Coiled coil</keyword>
<feature type="region of interest" description="Disordered" evidence="2">
    <location>
        <begin position="492"/>
        <end position="513"/>
    </location>
</feature>
<accession>A0A9P7FWB1</accession>
<feature type="region of interest" description="Disordered" evidence="2">
    <location>
        <begin position="104"/>
        <end position="170"/>
    </location>
</feature>
<feature type="region of interest" description="Disordered" evidence="2">
    <location>
        <begin position="414"/>
        <end position="438"/>
    </location>
</feature>
<dbReference type="EMBL" id="JABCKI010005827">
    <property type="protein sequence ID" value="KAG5637473.1"/>
    <property type="molecule type" value="Genomic_DNA"/>
</dbReference>
<comment type="caution">
    <text evidence="3">The sequence shown here is derived from an EMBL/GenBank/DDBJ whole genome shotgun (WGS) entry which is preliminary data.</text>
</comment>
<dbReference type="AlphaFoldDB" id="A0A9P7FWB1"/>
<evidence type="ECO:0000256" key="1">
    <source>
        <dbReference type="SAM" id="Coils"/>
    </source>
</evidence>
<keyword evidence="4" id="KW-1185">Reference proteome</keyword>
<evidence type="ECO:0000313" key="3">
    <source>
        <dbReference type="EMBL" id="KAG5637473.1"/>
    </source>
</evidence>
<gene>
    <name evidence="3" type="ORF">H0H81_004444</name>
</gene>
<name>A0A9P7FWB1_9AGAR</name>
<sequence length="513" mass="56544">MYYERCTQDTGDSHSGSGSLPSLPIIITTASAVFLAVDATISTFRKYQAKNEPAIIVTQPIEPPPPSPGSLTHFVDKTRSILADVQAIEEQLASEKARRLQLSALVQNPPRPRPAPIDTRNLPPRSRAKPVKPKSSCPTLSQTRSELKPKNKNKPRPVPVPEAKQESGPSTAFSAFCERLLLTNRVWQQERELKAAREARAAYAFSNFCEQLLLWNRVWALERAGNALAEEKARVERARAAAVTRAASRMVCEVQRERMVEEFVKELIAEAKEARQELEELKSGHEREVREMHGEWVKDYREVVREVERLKLAQRARLAEQAVSNAAEDSLFESLRERAMRVEELEKKLKEFEEEDVTLNGADMFFNTGEKDDEATDVELDTLSELSSSSTCVSSGGSVRRAAKGSIEGIPRRRCVSQGGFTPSRGSLHSRSSSVSSTSNAGLALKPLLIDQGKSVSAMSAQIGVATRTCNHSGRPLAPRTRTVSVAAVKSHTTPVPGTGNSTGATKRAPWRI</sequence>
<proteinExistence type="predicted"/>
<feature type="coiled-coil region" evidence="1">
    <location>
        <begin position="221"/>
        <end position="295"/>
    </location>
</feature>
<evidence type="ECO:0000313" key="4">
    <source>
        <dbReference type="Proteomes" id="UP000717328"/>
    </source>
</evidence>
<dbReference type="OrthoDB" id="3008788at2759"/>
<protein>
    <submittedName>
        <fullName evidence="3">Uncharacterized protein</fullName>
    </submittedName>
</protein>
<evidence type="ECO:0000256" key="2">
    <source>
        <dbReference type="SAM" id="MobiDB-lite"/>
    </source>
</evidence>
<feature type="coiled-coil region" evidence="1">
    <location>
        <begin position="335"/>
        <end position="362"/>
    </location>
</feature>
<feature type="compositionally biased region" description="Polar residues" evidence="2">
    <location>
        <begin position="492"/>
        <end position="505"/>
    </location>
</feature>
<reference evidence="3" key="2">
    <citation type="submission" date="2021-10" db="EMBL/GenBank/DDBJ databases">
        <title>Phylogenomics reveals ancestral predisposition of the termite-cultivated fungus Termitomyces towards a domesticated lifestyle.</title>
        <authorList>
            <person name="Auxier B."/>
            <person name="Grum-Grzhimaylo A."/>
            <person name="Cardenas M.E."/>
            <person name="Lodge J.D."/>
            <person name="Laessoe T."/>
            <person name="Pedersen O."/>
            <person name="Smith M.E."/>
            <person name="Kuyper T.W."/>
            <person name="Franco-Molano E.A."/>
            <person name="Baroni T.J."/>
            <person name="Aanen D.K."/>
        </authorList>
    </citation>
    <scope>NUCLEOTIDE SEQUENCE</scope>
    <source>
        <strain evidence="3">D49</strain>
    </source>
</reference>
<feature type="compositionally biased region" description="Low complexity" evidence="2">
    <location>
        <begin position="424"/>
        <end position="438"/>
    </location>
</feature>